<dbReference type="EMBL" id="CACVAR010000269">
    <property type="protein sequence ID" value="CAA6816850.1"/>
    <property type="molecule type" value="Genomic_DNA"/>
</dbReference>
<keyword evidence="5" id="KW-0486">Methionine biosynthesis</keyword>
<sequence>MSKIAIMGAMPEEIAPLLEKVENIKKIEYADNNYYEATYKGKELVIAYSKIGKVFSSLTASTLLEKFACDKLLFSGVAGAINPDLKIGDLIIADKLCQHDLDISIFGHDFGFVPEGAKFVESDERLRSIAKEVAKKNELILIEGTIATGDQFVASNERKAFISENFGADALEMEGASVAVVCDALNVPFFVLRAISDTANDDAGMDFDEFMVSSAKISAAFILEMVEKID</sequence>
<dbReference type="PANTHER" id="PTHR46832:SF1">
    <property type="entry name" value="5'-METHYLTHIOADENOSINE_S-ADENOSYLHOMOCYSTEINE NUCLEOSIDASE"/>
    <property type="match status" value="1"/>
</dbReference>
<dbReference type="SUPFAM" id="SSF53167">
    <property type="entry name" value="Purine and uridine phosphorylases"/>
    <property type="match status" value="1"/>
</dbReference>
<dbReference type="EC" id="3.2.2.9" evidence="2"/>
<dbReference type="NCBIfam" id="NF004079">
    <property type="entry name" value="PRK05584.1"/>
    <property type="match status" value="1"/>
</dbReference>
<name>A0A6S6TK18_9BACT</name>
<proteinExistence type="predicted"/>
<evidence type="ECO:0000259" key="6">
    <source>
        <dbReference type="Pfam" id="PF01048"/>
    </source>
</evidence>
<dbReference type="UniPathway" id="UPA00904">
    <property type="reaction ID" value="UER00871"/>
</dbReference>
<feature type="domain" description="Nucleoside phosphorylase" evidence="6">
    <location>
        <begin position="3"/>
        <end position="226"/>
    </location>
</feature>
<dbReference type="GO" id="GO:0019509">
    <property type="term" value="P:L-methionine salvage from methylthioadenosine"/>
    <property type="evidence" value="ECO:0007669"/>
    <property type="project" value="UniProtKB-UniPathway"/>
</dbReference>
<evidence type="ECO:0000256" key="1">
    <source>
        <dbReference type="ARBA" id="ARBA00004945"/>
    </source>
</evidence>
<dbReference type="GO" id="GO:0008782">
    <property type="term" value="F:adenosylhomocysteine nucleosidase activity"/>
    <property type="evidence" value="ECO:0007669"/>
    <property type="project" value="UniProtKB-EC"/>
</dbReference>
<dbReference type="InterPro" id="IPR000845">
    <property type="entry name" value="Nucleoside_phosphorylase_d"/>
</dbReference>
<comment type="pathway">
    <text evidence="1">Amino-acid biosynthesis; L-methionine biosynthesis via salvage pathway; S-methyl-5-thio-alpha-D-ribose 1-phosphate from S-methyl-5'-thioadenosine (hydrolase route): step 1/2.</text>
</comment>
<protein>
    <recommendedName>
        <fullName evidence="2">adenosylhomocysteine nucleosidase</fullName>
        <ecNumber evidence="2">3.2.2.9</ecNumber>
    </recommendedName>
</protein>
<dbReference type="GO" id="GO:0005829">
    <property type="term" value="C:cytosol"/>
    <property type="evidence" value="ECO:0007669"/>
    <property type="project" value="TreeGrafter"/>
</dbReference>
<evidence type="ECO:0000256" key="4">
    <source>
        <dbReference type="ARBA" id="ARBA00022801"/>
    </source>
</evidence>
<evidence type="ECO:0000256" key="2">
    <source>
        <dbReference type="ARBA" id="ARBA00011974"/>
    </source>
</evidence>
<dbReference type="AlphaFoldDB" id="A0A6S6TK18"/>
<dbReference type="InterPro" id="IPR010049">
    <property type="entry name" value="MTA_SAH_Nsdase"/>
</dbReference>
<dbReference type="CDD" id="cd09008">
    <property type="entry name" value="MTAN"/>
    <property type="match status" value="1"/>
</dbReference>
<dbReference type="InterPro" id="IPR035994">
    <property type="entry name" value="Nucleoside_phosphorylase_sf"/>
</dbReference>
<organism evidence="7">
    <name type="scientific">uncultured Sulfurovum sp</name>
    <dbReference type="NCBI Taxonomy" id="269237"/>
    <lineage>
        <taxon>Bacteria</taxon>
        <taxon>Pseudomonadati</taxon>
        <taxon>Campylobacterota</taxon>
        <taxon>Epsilonproteobacteria</taxon>
        <taxon>Campylobacterales</taxon>
        <taxon>Sulfurovaceae</taxon>
        <taxon>Sulfurovum</taxon>
        <taxon>environmental samples</taxon>
    </lineage>
</organism>
<evidence type="ECO:0000313" key="7">
    <source>
        <dbReference type="EMBL" id="CAA6816850.1"/>
    </source>
</evidence>
<dbReference type="Pfam" id="PF01048">
    <property type="entry name" value="PNP_UDP_1"/>
    <property type="match status" value="1"/>
</dbReference>
<dbReference type="PANTHER" id="PTHR46832">
    <property type="entry name" value="5'-METHYLTHIOADENOSINE/S-ADENOSYLHOMOCYSTEINE NUCLEOSIDASE"/>
    <property type="match status" value="1"/>
</dbReference>
<keyword evidence="4" id="KW-0378">Hydrolase</keyword>
<dbReference type="Gene3D" id="3.40.50.1580">
    <property type="entry name" value="Nucleoside phosphorylase domain"/>
    <property type="match status" value="1"/>
</dbReference>
<evidence type="ECO:0000256" key="5">
    <source>
        <dbReference type="ARBA" id="ARBA00023167"/>
    </source>
</evidence>
<dbReference type="GO" id="GO:0019284">
    <property type="term" value="P:L-methionine salvage from S-adenosylmethionine"/>
    <property type="evidence" value="ECO:0007669"/>
    <property type="project" value="TreeGrafter"/>
</dbReference>
<evidence type="ECO:0000256" key="3">
    <source>
        <dbReference type="ARBA" id="ARBA00022605"/>
    </source>
</evidence>
<gene>
    <name evidence="7" type="ORF">HELGO_WM48089</name>
</gene>
<dbReference type="GO" id="GO:0009164">
    <property type="term" value="P:nucleoside catabolic process"/>
    <property type="evidence" value="ECO:0007669"/>
    <property type="project" value="InterPro"/>
</dbReference>
<reference evidence="7" key="1">
    <citation type="submission" date="2020-01" db="EMBL/GenBank/DDBJ databases">
        <authorList>
            <person name="Meier V. D."/>
            <person name="Meier V D."/>
        </authorList>
    </citation>
    <scope>NUCLEOTIDE SEQUENCE</scope>
    <source>
        <strain evidence="7">HLG_WM_MAG_03</strain>
    </source>
</reference>
<keyword evidence="3" id="KW-0028">Amino-acid biosynthesis</keyword>
<dbReference type="GO" id="GO:0008930">
    <property type="term" value="F:methylthioadenosine nucleosidase activity"/>
    <property type="evidence" value="ECO:0007669"/>
    <property type="project" value="InterPro"/>
</dbReference>
<accession>A0A6S6TK18</accession>
<dbReference type="NCBIfam" id="TIGR01704">
    <property type="entry name" value="MTA_SAH-Nsdase"/>
    <property type="match status" value="1"/>
</dbReference>